<comment type="similarity">
    <text evidence="1 6">Belongs to the FMO family.</text>
</comment>
<name>A0A6P6SMH7_COFAR</name>
<dbReference type="SUPFAM" id="SSF51905">
    <property type="entry name" value="FAD/NAD(P)-binding domain"/>
    <property type="match status" value="2"/>
</dbReference>
<evidence type="ECO:0000313" key="9">
    <source>
        <dbReference type="RefSeq" id="XP_027067094.2"/>
    </source>
</evidence>
<evidence type="ECO:0000313" key="7">
    <source>
        <dbReference type="Proteomes" id="UP001652660"/>
    </source>
</evidence>
<keyword evidence="7" id="KW-1185">Reference proteome</keyword>
<dbReference type="RefSeq" id="XP_071910082.1">
    <property type="nucleotide sequence ID" value="XM_072053981.1"/>
</dbReference>
<dbReference type="InterPro" id="IPR000960">
    <property type="entry name" value="Flavin_mOase"/>
</dbReference>
<gene>
    <name evidence="8 9 10 11" type="primary">LOC113692755</name>
</gene>
<dbReference type="EC" id="1.-.-.-" evidence="6"/>
<evidence type="ECO:0000256" key="1">
    <source>
        <dbReference type="ARBA" id="ARBA00009183"/>
    </source>
</evidence>
<sequence>MAAACSGGDEIQTASVTTYLDELQDCTIHMASQLHKVAVIGAGVSGLVTARELQREGQQIVVYEKSNQIGGVWVYDPEVETDRLGLDANRRIIHSSMYDSLRTNLTKQLMEFTDYSFTIEKNGKYLYFPDRKEVLKFLNDFGRDFGLDHLIRFNTEVVSVEQKNGKWVLESKTSDVDQINQKELFDAVVICNGHHTQPKLADTPGIKKWPGKQIHSHNYRVSDPYKDQVVVVIGNGPSGYGIAFDIAKVAKEVHVSSRFPQVEVRKLETYDNVWQHSKIEYCHENGAVAFEDGALVPADIIIHCTGYKYDFPFLKTNGIVTVDDNRVGPLYKHVFPPRLAPALSFVGIPKQTLNFRVAELQAKWVAQVLSGKVTLPSRQKMVADVEEHYRLMEETGVPKHHTHTFLSCNDTFIYLDWLAAQVGLPPTDEQLKRIFDKLVELATISRVGFRERLVESWPF</sequence>
<dbReference type="Gene3D" id="3.50.50.60">
    <property type="entry name" value="FAD/NAD(P)-binding domain"/>
    <property type="match status" value="2"/>
</dbReference>
<dbReference type="Proteomes" id="UP001652660">
    <property type="component" value="Chromosome 6c"/>
</dbReference>
<evidence type="ECO:0000256" key="4">
    <source>
        <dbReference type="ARBA" id="ARBA00022857"/>
    </source>
</evidence>
<keyword evidence="3 6" id="KW-0274">FAD</keyword>
<protein>
    <recommendedName>
        <fullName evidence="6">Flavin-containing monooxygenase</fullName>
        <ecNumber evidence="6">1.-.-.-</ecNumber>
    </recommendedName>
</protein>
<dbReference type="GeneID" id="113692755"/>
<dbReference type="RefSeq" id="XP_027067095.2">
    <property type="nucleotide sequence ID" value="XM_027211294.2"/>
</dbReference>
<dbReference type="OrthoDB" id="66881at2759"/>
<comment type="cofactor">
    <cofactor evidence="6">
        <name>FAD</name>
        <dbReference type="ChEBI" id="CHEBI:57692"/>
    </cofactor>
</comment>
<dbReference type="PRINTS" id="PR00370">
    <property type="entry name" value="FMOXYGENASE"/>
</dbReference>
<dbReference type="RefSeq" id="XP_027067093.2">
    <property type="nucleotide sequence ID" value="XM_027211292.2"/>
</dbReference>
<keyword evidence="4" id="KW-0521">NADP</keyword>
<dbReference type="PANTHER" id="PTHR23023">
    <property type="entry name" value="DIMETHYLANILINE MONOOXYGENASE"/>
    <property type="match status" value="1"/>
</dbReference>
<organism evidence="7 9">
    <name type="scientific">Coffea arabica</name>
    <name type="common">Arabian coffee</name>
    <dbReference type="NCBI Taxonomy" id="13443"/>
    <lineage>
        <taxon>Eukaryota</taxon>
        <taxon>Viridiplantae</taxon>
        <taxon>Streptophyta</taxon>
        <taxon>Embryophyta</taxon>
        <taxon>Tracheophyta</taxon>
        <taxon>Spermatophyta</taxon>
        <taxon>Magnoliopsida</taxon>
        <taxon>eudicotyledons</taxon>
        <taxon>Gunneridae</taxon>
        <taxon>Pentapetalae</taxon>
        <taxon>asterids</taxon>
        <taxon>lamiids</taxon>
        <taxon>Gentianales</taxon>
        <taxon>Rubiaceae</taxon>
        <taxon>Ixoroideae</taxon>
        <taxon>Gardenieae complex</taxon>
        <taxon>Bertiereae - Coffeeae clade</taxon>
        <taxon>Coffeeae</taxon>
        <taxon>Coffea</taxon>
    </lineage>
</organism>
<evidence type="ECO:0000256" key="5">
    <source>
        <dbReference type="ARBA" id="ARBA00023002"/>
    </source>
</evidence>
<dbReference type="GO" id="GO:0004497">
    <property type="term" value="F:monooxygenase activity"/>
    <property type="evidence" value="ECO:0007669"/>
    <property type="project" value="UniProtKB-KW"/>
</dbReference>
<evidence type="ECO:0000256" key="2">
    <source>
        <dbReference type="ARBA" id="ARBA00022630"/>
    </source>
</evidence>
<accession>A0A6P6SMH7</accession>
<dbReference type="InterPro" id="IPR020946">
    <property type="entry name" value="Flavin_mOase-like"/>
</dbReference>
<dbReference type="RefSeq" id="XP_027067094.2">
    <property type="nucleotide sequence ID" value="XM_027211293.2"/>
</dbReference>
<dbReference type="InterPro" id="IPR036188">
    <property type="entry name" value="FAD/NAD-bd_sf"/>
</dbReference>
<evidence type="ECO:0000256" key="3">
    <source>
        <dbReference type="ARBA" id="ARBA00022827"/>
    </source>
</evidence>
<evidence type="ECO:0000313" key="10">
    <source>
        <dbReference type="RefSeq" id="XP_027067095.2"/>
    </source>
</evidence>
<evidence type="ECO:0000313" key="8">
    <source>
        <dbReference type="RefSeq" id="XP_027067093.2"/>
    </source>
</evidence>
<keyword evidence="5 6" id="KW-0560">Oxidoreductase</keyword>
<keyword evidence="2 6" id="KW-0285">Flavoprotein</keyword>
<dbReference type="PIRSF" id="PIRSF000332">
    <property type="entry name" value="FMO"/>
    <property type="match status" value="1"/>
</dbReference>
<evidence type="ECO:0000256" key="6">
    <source>
        <dbReference type="RuleBase" id="RU361177"/>
    </source>
</evidence>
<dbReference type="InterPro" id="IPR050346">
    <property type="entry name" value="FMO-like"/>
</dbReference>
<keyword evidence="6 8" id="KW-0503">Monooxygenase</keyword>
<reference evidence="7" key="1">
    <citation type="journal article" date="2025" name="Foods">
        <title>Unveiling the Microbial Signatures of Arabica Coffee Cherries: Insights into Ripeness Specific Diversity, Functional Traits, and Implications for Quality and Safety.</title>
        <authorList>
            <consortium name="RefSeq"/>
            <person name="Tenea G.N."/>
            <person name="Cifuentes V."/>
            <person name="Reyes P."/>
            <person name="Cevallos-Vallejos M."/>
        </authorList>
    </citation>
    <scope>NUCLEOTIDE SEQUENCE [LARGE SCALE GENOMIC DNA]</scope>
</reference>
<reference evidence="8 9" key="2">
    <citation type="submission" date="2025-05" db="UniProtKB">
        <authorList>
            <consortium name="RefSeq"/>
        </authorList>
    </citation>
    <scope>IDENTIFICATION</scope>
    <source>
        <tissue evidence="8 9">Leaves</tissue>
    </source>
</reference>
<evidence type="ECO:0000313" key="11">
    <source>
        <dbReference type="RefSeq" id="XP_071910082.1"/>
    </source>
</evidence>
<dbReference type="Pfam" id="PF00743">
    <property type="entry name" value="FMO-like"/>
    <property type="match status" value="2"/>
</dbReference>
<proteinExistence type="inferred from homology"/>